<evidence type="ECO:0000313" key="2">
    <source>
        <dbReference type="Proteomes" id="UP000093501"/>
    </source>
</evidence>
<evidence type="ECO:0000313" key="1">
    <source>
        <dbReference type="EMBL" id="OCL36371.1"/>
    </source>
</evidence>
<evidence type="ECO:0008006" key="3">
    <source>
        <dbReference type="Google" id="ProtNLM"/>
    </source>
</evidence>
<gene>
    <name evidence="1" type="ORF">BCR15_00395</name>
</gene>
<proteinExistence type="predicted"/>
<comment type="caution">
    <text evidence="1">The sequence shown here is derived from an EMBL/GenBank/DDBJ whole genome shotgun (WGS) entry which is preliminary data.</text>
</comment>
<sequence>MGVMTEVARRIAEQLRSADELRRVAEANTVALLCELAEEYSVGCDEVHEILAERKVTVGGAGTPGVSEFIALELAGLLRCTPMAAATKLADALNLKYRHPELFRAVRLFEVEPARACKAADLCSGLPQEVAEQVTSRWLGRQGKLGWTAAFNWLKKLIIEADPARAAAREVKQRADRGVHVWGLYEGVMNLTGRLDVLDARYLDAAVDRVADILAVEQPEQTRTILRAKALGVLANPAYALALLQRAAQPSLLDDPVDDPVGDPAFEAGGQRHDPHCLGALCGTITAPLSRLRPTLELAVHIHTDAVGRLTGAARVDKAGHITTALLAELLPGLDVKVQPVIDLPELPAEDQYVPSVPLKRGILLAFDNDMFLYRQHRSQGLDVDHTRSHRPGRRGQTRVGNLAPLGRTAHRAKTNRAWRVDQPRPGQLIWSSPLGLTYEVTTTGTRPLD</sequence>
<reference evidence="2" key="1">
    <citation type="submission" date="2016-07" db="EMBL/GenBank/DDBJ databases">
        <authorList>
            <person name="Florea S."/>
            <person name="Webb J.S."/>
            <person name="Jaromczyk J."/>
            <person name="Schardl C.L."/>
        </authorList>
    </citation>
    <scope>NUCLEOTIDE SEQUENCE [LARGE SCALE GENOMIC DNA]</scope>
    <source>
        <strain evidence="2">IPBSL-7</strain>
    </source>
</reference>
<organism evidence="1 2">
    <name type="scientific">Tessaracoccus lapidicaptus</name>
    <dbReference type="NCBI Taxonomy" id="1427523"/>
    <lineage>
        <taxon>Bacteria</taxon>
        <taxon>Bacillati</taxon>
        <taxon>Actinomycetota</taxon>
        <taxon>Actinomycetes</taxon>
        <taxon>Propionibacteriales</taxon>
        <taxon>Propionibacteriaceae</taxon>
        <taxon>Tessaracoccus</taxon>
    </lineage>
</organism>
<accession>A0A1C0APQ6</accession>
<dbReference type="EMBL" id="MBQD01000011">
    <property type="protein sequence ID" value="OCL36371.1"/>
    <property type="molecule type" value="Genomic_DNA"/>
</dbReference>
<dbReference type="AlphaFoldDB" id="A0A1C0APQ6"/>
<protein>
    <recommendedName>
        <fullName evidence="3">DUF222 domain-containing protein</fullName>
    </recommendedName>
</protein>
<name>A0A1C0APQ6_9ACTN</name>
<keyword evidence="2" id="KW-1185">Reference proteome</keyword>
<dbReference type="Proteomes" id="UP000093501">
    <property type="component" value="Unassembled WGS sequence"/>
</dbReference>